<gene>
    <name evidence="1" type="ORF">EV210_101174</name>
</gene>
<dbReference type="EMBL" id="SLUI01000001">
    <property type="protein sequence ID" value="TCL39974.1"/>
    <property type="molecule type" value="Genomic_DNA"/>
</dbReference>
<reference evidence="1 2" key="1">
    <citation type="submission" date="2019-03" db="EMBL/GenBank/DDBJ databases">
        <title>Genomic Encyclopedia of Type Strains, Phase IV (KMG-IV): sequencing the most valuable type-strain genomes for metagenomic binning, comparative biology and taxonomic classification.</title>
        <authorList>
            <person name="Goeker M."/>
        </authorList>
    </citation>
    <scope>NUCLEOTIDE SEQUENCE [LARGE SCALE GENOMIC DNA]</scope>
    <source>
        <strain evidence="1 2">DSM 15969</strain>
    </source>
</reference>
<accession>A0A4R1Q4G9</accession>
<name>A0A4R1Q4G9_9FIRM</name>
<keyword evidence="2" id="KW-1185">Reference proteome</keyword>
<proteinExistence type="predicted"/>
<evidence type="ECO:0000313" key="2">
    <source>
        <dbReference type="Proteomes" id="UP000295063"/>
    </source>
</evidence>
<protein>
    <submittedName>
        <fullName evidence="1">Uncharacterized protein</fullName>
    </submittedName>
</protein>
<dbReference type="RefSeq" id="WP_132074117.1">
    <property type="nucleotide sequence ID" value="NZ_SLUI01000001.1"/>
</dbReference>
<evidence type="ECO:0000313" key="1">
    <source>
        <dbReference type="EMBL" id="TCL39974.1"/>
    </source>
</evidence>
<organism evidence="1 2">
    <name type="scientific">Anaerospora hongkongensis</name>
    <dbReference type="NCBI Taxonomy" id="244830"/>
    <lineage>
        <taxon>Bacteria</taxon>
        <taxon>Bacillati</taxon>
        <taxon>Bacillota</taxon>
        <taxon>Negativicutes</taxon>
        <taxon>Selenomonadales</taxon>
        <taxon>Sporomusaceae</taxon>
        <taxon>Anaerospora</taxon>
    </lineage>
</organism>
<sequence>MPKCSRCGEDINLTPEYRYANDQMFRSVVDVLVGLIESNQLTPVEIREAANHAAYRHECLKTARWHQETMRPIKY</sequence>
<dbReference type="AlphaFoldDB" id="A0A4R1Q4G9"/>
<dbReference type="Proteomes" id="UP000295063">
    <property type="component" value="Unassembled WGS sequence"/>
</dbReference>
<comment type="caution">
    <text evidence="1">The sequence shown here is derived from an EMBL/GenBank/DDBJ whole genome shotgun (WGS) entry which is preliminary data.</text>
</comment>